<dbReference type="SUPFAM" id="SSF53254">
    <property type="entry name" value="Phosphoglycerate mutase-like"/>
    <property type="match status" value="1"/>
</dbReference>
<dbReference type="CDD" id="cd07067">
    <property type="entry name" value="HP_PGM_like"/>
    <property type="match status" value="1"/>
</dbReference>
<evidence type="ECO:0000313" key="1">
    <source>
        <dbReference type="EMBL" id="TPH15767.1"/>
    </source>
</evidence>
<dbReference type="Proteomes" id="UP000315303">
    <property type="component" value="Unassembled WGS sequence"/>
</dbReference>
<dbReference type="OrthoDB" id="3296006at2"/>
<name>A0A502L606_9GAMM</name>
<dbReference type="EMBL" id="SAWY01000019">
    <property type="protein sequence ID" value="TPH15767.1"/>
    <property type="molecule type" value="Genomic_DNA"/>
</dbReference>
<protein>
    <submittedName>
        <fullName evidence="1">Histidine phosphatase family protein</fullName>
    </submittedName>
</protein>
<dbReference type="InterPro" id="IPR029033">
    <property type="entry name" value="His_PPase_superfam"/>
</dbReference>
<dbReference type="Pfam" id="PF00300">
    <property type="entry name" value="His_Phos_1"/>
    <property type="match status" value="1"/>
</dbReference>
<sequence length="157" mass="17902">MLASASSFAADNFSIYLTRHAEKENSQSDKNPSLTGCGKVRAQQLATLLSSADIKQIYSTTYQRTMQTALPLSLQERISIKNYNPRFLTQIMMELKQNRENTLVVGHSDTTPMIAEYLSGQPLEQFKENQYQILYQVQFIDEEVILTTLTQPLECKK</sequence>
<reference evidence="1 2" key="1">
    <citation type="submission" date="2019-01" db="EMBL/GenBank/DDBJ databases">
        <title>Litorilituus lipolytica sp. nov., isolated from intertidal sand of the Yellow Sea in China.</title>
        <authorList>
            <person name="Liu A."/>
        </authorList>
    </citation>
    <scope>NUCLEOTIDE SEQUENCE [LARGE SCALE GENOMIC DNA]</scope>
    <source>
        <strain evidence="1 2">RZ04</strain>
    </source>
</reference>
<dbReference type="AlphaFoldDB" id="A0A502L606"/>
<proteinExistence type="predicted"/>
<organism evidence="1 2">
    <name type="scientific">Litorilituus lipolyticus</name>
    <dbReference type="NCBI Taxonomy" id="2491017"/>
    <lineage>
        <taxon>Bacteria</taxon>
        <taxon>Pseudomonadati</taxon>
        <taxon>Pseudomonadota</taxon>
        <taxon>Gammaproteobacteria</taxon>
        <taxon>Alteromonadales</taxon>
        <taxon>Colwelliaceae</taxon>
        <taxon>Litorilituus</taxon>
    </lineage>
</organism>
<gene>
    <name evidence="1" type="ORF">EPA86_08085</name>
</gene>
<evidence type="ECO:0000313" key="2">
    <source>
        <dbReference type="Proteomes" id="UP000315303"/>
    </source>
</evidence>
<dbReference type="Gene3D" id="3.40.50.1240">
    <property type="entry name" value="Phosphoglycerate mutase-like"/>
    <property type="match status" value="1"/>
</dbReference>
<comment type="caution">
    <text evidence="1">The sequence shown here is derived from an EMBL/GenBank/DDBJ whole genome shotgun (WGS) entry which is preliminary data.</text>
</comment>
<accession>A0A502L606</accession>
<keyword evidence="2" id="KW-1185">Reference proteome</keyword>
<dbReference type="InterPro" id="IPR013078">
    <property type="entry name" value="His_Pase_superF_clade-1"/>
</dbReference>